<keyword evidence="9" id="KW-0961">Cell wall biogenesis/degradation</keyword>
<comment type="similarity">
    <text evidence="10">Belongs to the peptidase M15 family.</text>
</comment>
<evidence type="ECO:0000256" key="3">
    <source>
        <dbReference type="ARBA" id="ARBA00022670"/>
    </source>
</evidence>
<proteinExistence type="inferred from homology"/>
<evidence type="ECO:0000256" key="10">
    <source>
        <dbReference type="ARBA" id="ARBA00093448"/>
    </source>
</evidence>
<dbReference type="GO" id="GO:0046872">
    <property type="term" value="F:metal ion binding"/>
    <property type="evidence" value="ECO:0007669"/>
    <property type="project" value="UniProtKB-KW"/>
</dbReference>
<evidence type="ECO:0000313" key="13">
    <source>
        <dbReference type="EMBL" id="QJE71762.1"/>
    </source>
</evidence>
<comment type="pathway">
    <text evidence="2">Cell wall biogenesis; cell wall polysaccharide biosynthesis.</text>
</comment>
<dbReference type="GO" id="GO:0071555">
    <property type="term" value="P:cell wall organization"/>
    <property type="evidence" value="ECO:0007669"/>
    <property type="project" value="UniProtKB-KW"/>
</dbReference>
<evidence type="ECO:0000256" key="4">
    <source>
        <dbReference type="ARBA" id="ARBA00022723"/>
    </source>
</evidence>
<keyword evidence="5 12" id="KW-0732">Signal</keyword>
<evidence type="ECO:0000256" key="9">
    <source>
        <dbReference type="ARBA" id="ARBA00023316"/>
    </source>
</evidence>
<keyword evidence="14" id="KW-1185">Reference proteome</keyword>
<feature type="chain" id="PRO_5032486081" description="Murein endopeptidase K" evidence="12">
    <location>
        <begin position="24"/>
        <end position="190"/>
    </location>
</feature>
<evidence type="ECO:0000256" key="6">
    <source>
        <dbReference type="ARBA" id="ARBA00022801"/>
    </source>
</evidence>
<dbReference type="Pfam" id="PF05951">
    <property type="entry name" value="Peptidase_M15_2"/>
    <property type="match status" value="1"/>
</dbReference>
<protein>
    <recommendedName>
        <fullName evidence="11">Murein endopeptidase K</fullName>
    </recommendedName>
</protein>
<dbReference type="PANTHER" id="PTHR37425:SF1">
    <property type="entry name" value="OUTER MEMBRANE PROTEIN"/>
    <property type="match status" value="1"/>
</dbReference>
<gene>
    <name evidence="13" type="ORF">HHL28_00310</name>
</gene>
<dbReference type="GO" id="GO:0008237">
    <property type="term" value="F:metallopeptidase activity"/>
    <property type="evidence" value="ECO:0007669"/>
    <property type="project" value="UniProtKB-KW"/>
</dbReference>
<reference evidence="13" key="1">
    <citation type="submission" date="2020-04" db="EMBL/GenBank/DDBJ databases">
        <title>A desert anoxygenic phototrophic bacterium fixes CO2 using RubisCO under aerobic conditions.</title>
        <authorList>
            <person name="Tang K."/>
        </authorList>
    </citation>
    <scope>NUCLEOTIDE SEQUENCE [LARGE SCALE GENOMIC DNA]</scope>
    <source>
        <strain evidence="13">MIMtkB3</strain>
    </source>
</reference>
<dbReference type="GO" id="GO:0006508">
    <property type="term" value="P:proteolysis"/>
    <property type="evidence" value="ECO:0007669"/>
    <property type="project" value="UniProtKB-KW"/>
</dbReference>
<evidence type="ECO:0000256" key="12">
    <source>
        <dbReference type="SAM" id="SignalP"/>
    </source>
</evidence>
<evidence type="ECO:0000256" key="11">
    <source>
        <dbReference type="ARBA" id="ARBA00093666"/>
    </source>
</evidence>
<evidence type="ECO:0000256" key="2">
    <source>
        <dbReference type="ARBA" id="ARBA00004776"/>
    </source>
</evidence>
<comment type="cofactor">
    <cofactor evidence="1">
        <name>Zn(2+)</name>
        <dbReference type="ChEBI" id="CHEBI:29105"/>
    </cofactor>
</comment>
<dbReference type="EMBL" id="CP051775">
    <property type="protein sequence ID" value="QJE71762.1"/>
    <property type="molecule type" value="Genomic_DNA"/>
</dbReference>
<keyword evidence="6" id="KW-0378">Hydrolase</keyword>
<dbReference type="Proteomes" id="UP000501891">
    <property type="component" value="Chromosome"/>
</dbReference>
<dbReference type="Gene3D" id="3.30.1380.10">
    <property type="match status" value="1"/>
</dbReference>
<dbReference type="AlphaFoldDB" id="A0A858R301"/>
<evidence type="ECO:0000256" key="8">
    <source>
        <dbReference type="ARBA" id="ARBA00023049"/>
    </source>
</evidence>
<keyword evidence="8" id="KW-0482">Metalloprotease</keyword>
<feature type="signal peptide" evidence="12">
    <location>
        <begin position="1"/>
        <end position="23"/>
    </location>
</feature>
<dbReference type="SUPFAM" id="SSF55166">
    <property type="entry name" value="Hedgehog/DD-peptidase"/>
    <property type="match status" value="1"/>
</dbReference>
<keyword evidence="3" id="KW-0645">Protease</keyword>
<dbReference type="InterPro" id="IPR010275">
    <property type="entry name" value="MepK"/>
</dbReference>
<keyword evidence="4" id="KW-0479">Metal-binding</keyword>
<organism evidence="13 14">
    <name type="scientific">Aerophototrophica crusticola</name>
    <dbReference type="NCBI Taxonomy" id="1709002"/>
    <lineage>
        <taxon>Bacteria</taxon>
        <taxon>Pseudomonadati</taxon>
        <taxon>Pseudomonadota</taxon>
        <taxon>Alphaproteobacteria</taxon>
        <taxon>Rhodospirillales</taxon>
        <taxon>Rhodospirillaceae</taxon>
        <taxon>Aerophototrophica</taxon>
    </lineage>
</organism>
<name>A0A858R301_9PROT</name>
<evidence type="ECO:0000256" key="7">
    <source>
        <dbReference type="ARBA" id="ARBA00022833"/>
    </source>
</evidence>
<evidence type="ECO:0000313" key="14">
    <source>
        <dbReference type="Proteomes" id="UP000501891"/>
    </source>
</evidence>
<accession>A0A858R301</accession>
<dbReference type="PROSITE" id="PS51257">
    <property type="entry name" value="PROKAR_LIPOPROTEIN"/>
    <property type="match status" value="1"/>
</dbReference>
<keyword evidence="7" id="KW-0862">Zinc</keyword>
<dbReference type="PANTHER" id="PTHR37425">
    <property type="match status" value="1"/>
</dbReference>
<evidence type="ECO:0000256" key="5">
    <source>
        <dbReference type="ARBA" id="ARBA00022729"/>
    </source>
</evidence>
<dbReference type="KEGG" id="acru:HHL28_00310"/>
<evidence type="ECO:0000256" key="1">
    <source>
        <dbReference type="ARBA" id="ARBA00001947"/>
    </source>
</evidence>
<sequence>MPLSRRAFSLLFPLALAACAARAPVPEEGPPPDLPPLPDVRRVVLVHPQSGERADVVYFHNGGYDKRALEKVNLLLRDRNSGEVAGIDPLLLDFVFDLLYRTGLPPTTEVHVSSGYRSPQSNAQLVKQNGGAARESFHLQGKALDFKVPVLPGGALAEIAKTMQRGGAAYYPSTGHTHIDTGPVRTWRTR</sequence>
<dbReference type="InterPro" id="IPR009045">
    <property type="entry name" value="Zn_M74/Hedgehog-like"/>
</dbReference>